<keyword evidence="2" id="KW-1185">Reference proteome</keyword>
<sequence>MRKQLYITHGYTANSQSHWFQWLKNQLIPHQIHTNIFDMPDSSKPNLQIWLAHHQTYINQCDENTVFIGHSLGCIATLRYLQRQKKKIKGLILVAGFDEPLDNLPELTSFTLQRIYYPELIANIPQRIVIGSSNDEVVAPKYTQKLAANLQASYLTVENAGHFLARQGFTEFPLLLKECLNIFNG</sequence>
<evidence type="ECO:0008006" key="3">
    <source>
        <dbReference type="Google" id="ProtNLM"/>
    </source>
</evidence>
<dbReference type="Pfam" id="PF06821">
    <property type="entry name" value="Ser_hydrolase"/>
    <property type="match status" value="1"/>
</dbReference>
<evidence type="ECO:0000313" key="2">
    <source>
        <dbReference type="Proteomes" id="UP000199588"/>
    </source>
</evidence>
<dbReference type="EMBL" id="FMUQ01000013">
    <property type="protein sequence ID" value="SCY16792.1"/>
    <property type="molecule type" value="Genomic_DNA"/>
</dbReference>
<reference evidence="1 2" key="1">
    <citation type="submission" date="2016-10" db="EMBL/GenBank/DDBJ databases">
        <authorList>
            <person name="Varghese N."/>
            <person name="Submissions S."/>
        </authorList>
    </citation>
    <scope>NUCLEOTIDE SEQUENCE [LARGE SCALE GENOMIC DNA]</scope>
    <source>
        <strain evidence="1 2">DSM 22022</strain>
    </source>
</reference>
<dbReference type="InterPro" id="IPR010662">
    <property type="entry name" value="RBBP9/YdeN"/>
</dbReference>
<gene>
    <name evidence="1" type="ORF">SAMN02910354_01719</name>
</gene>
<comment type="caution">
    <text evidence="1">The sequence shown here is derived from an EMBL/GenBank/DDBJ whole genome shotgun (WGS) entry which is preliminary data.</text>
</comment>
<dbReference type="PANTHER" id="PTHR15394">
    <property type="entry name" value="SERINE HYDROLASE RBBP9"/>
    <property type="match status" value="1"/>
</dbReference>
<evidence type="ECO:0000313" key="1">
    <source>
        <dbReference type="EMBL" id="SCY16792.1"/>
    </source>
</evidence>
<accession>A0A1G5DPX9</accession>
<dbReference type="RefSeq" id="WP_090656133.1">
    <property type="nucleotide sequence ID" value="NZ_CP015031.1"/>
</dbReference>
<organism evidence="1 2">
    <name type="scientific">Basfia succiniciproducens</name>
    <dbReference type="NCBI Taxonomy" id="653940"/>
    <lineage>
        <taxon>Bacteria</taxon>
        <taxon>Pseudomonadati</taxon>
        <taxon>Pseudomonadota</taxon>
        <taxon>Gammaproteobacteria</taxon>
        <taxon>Pasteurellales</taxon>
        <taxon>Pasteurellaceae</taxon>
        <taxon>Basfia</taxon>
    </lineage>
</organism>
<dbReference type="SUPFAM" id="SSF53474">
    <property type="entry name" value="alpha/beta-Hydrolases"/>
    <property type="match status" value="1"/>
</dbReference>
<proteinExistence type="predicted"/>
<dbReference type="PANTHER" id="PTHR15394:SF3">
    <property type="entry name" value="SERINE HYDROLASE RBBP9"/>
    <property type="match status" value="1"/>
</dbReference>
<dbReference type="InterPro" id="IPR029058">
    <property type="entry name" value="AB_hydrolase_fold"/>
</dbReference>
<protein>
    <recommendedName>
        <fullName evidence="3">Serine hydrolase family protein</fullName>
    </recommendedName>
</protein>
<dbReference type="Proteomes" id="UP000199588">
    <property type="component" value="Unassembled WGS sequence"/>
</dbReference>
<name>A0A1G5DPX9_9PAST</name>
<dbReference type="Gene3D" id="3.40.50.1820">
    <property type="entry name" value="alpha/beta hydrolase"/>
    <property type="match status" value="1"/>
</dbReference>